<evidence type="ECO:0000256" key="2">
    <source>
        <dbReference type="ARBA" id="ARBA00022741"/>
    </source>
</evidence>
<evidence type="ECO:0000256" key="1">
    <source>
        <dbReference type="ARBA" id="ARBA00006914"/>
    </source>
</evidence>
<evidence type="ECO:0000313" key="8">
    <source>
        <dbReference type="Proteomes" id="UP000886865"/>
    </source>
</evidence>
<keyword evidence="3 7" id="KW-0067">ATP-binding</keyword>
<reference evidence="7" key="1">
    <citation type="submission" date="2020-10" db="EMBL/GenBank/DDBJ databases">
        <authorList>
            <person name="Gilroy R."/>
        </authorList>
    </citation>
    <scope>NUCLEOTIDE SEQUENCE</scope>
    <source>
        <strain evidence="7">CHK152-2871</strain>
    </source>
</reference>
<dbReference type="InterPro" id="IPR003959">
    <property type="entry name" value="ATPase_AAA_core"/>
</dbReference>
<dbReference type="AlphaFoldDB" id="A0A9D1FIA5"/>
<dbReference type="Pfam" id="PF00004">
    <property type="entry name" value="AAA"/>
    <property type="match status" value="1"/>
</dbReference>
<comment type="similarity">
    <text evidence="1">Belongs to the AAA ATPase family.</text>
</comment>
<dbReference type="Proteomes" id="UP000886865">
    <property type="component" value="Unassembled WGS sequence"/>
</dbReference>
<reference evidence="7" key="2">
    <citation type="journal article" date="2021" name="PeerJ">
        <title>Extensive microbial diversity within the chicken gut microbiome revealed by metagenomics and culture.</title>
        <authorList>
            <person name="Gilroy R."/>
            <person name="Ravi A."/>
            <person name="Getino M."/>
            <person name="Pursley I."/>
            <person name="Horton D.L."/>
            <person name="Alikhan N.F."/>
            <person name="Baker D."/>
            <person name="Gharbi K."/>
            <person name="Hall N."/>
            <person name="Watson M."/>
            <person name="Adriaenssens E.M."/>
            <person name="Foster-Nyarko E."/>
            <person name="Jarju S."/>
            <person name="Secka A."/>
            <person name="Antonio M."/>
            <person name="Oren A."/>
            <person name="Chaudhuri R.R."/>
            <person name="La Ragione R."/>
            <person name="Hildebrand F."/>
            <person name="Pallen M.J."/>
        </authorList>
    </citation>
    <scope>NUCLEOTIDE SEQUENCE</scope>
    <source>
        <strain evidence="7">CHK152-2871</strain>
    </source>
</reference>
<dbReference type="InterPro" id="IPR027417">
    <property type="entry name" value="P-loop_NTPase"/>
</dbReference>
<evidence type="ECO:0000256" key="5">
    <source>
        <dbReference type="SAM" id="MobiDB-lite"/>
    </source>
</evidence>
<evidence type="ECO:0000313" key="7">
    <source>
        <dbReference type="EMBL" id="HIS74233.1"/>
    </source>
</evidence>
<comment type="caution">
    <text evidence="7">The sequence shown here is derived from an EMBL/GenBank/DDBJ whole genome shotgun (WGS) entry which is preliminary data.</text>
</comment>
<proteinExistence type="inferred from homology"/>
<dbReference type="SUPFAM" id="SSF52540">
    <property type="entry name" value="P-loop containing nucleoside triphosphate hydrolases"/>
    <property type="match status" value="1"/>
</dbReference>
<dbReference type="SMART" id="SM00382">
    <property type="entry name" value="AAA"/>
    <property type="match status" value="1"/>
</dbReference>
<feature type="coiled-coil region" evidence="4">
    <location>
        <begin position="550"/>
        <end position="577"/>
    </location>
</feature>
<keyword evidence="2" id="KW-0547">Nucleotide-binding</keyword>
<accession>A0A9D1FIA5</accession>
<evidence type="ECO:0000259" key="6">
    <source>
        <dbReference type="SMART" id="SM00382"/>
    </source>
</evidence>
<organism evidence="7 8">
    <name type="scientific">Candidatus Galligastranaerophilus intestinavium</name>
    <dbReference type="NCBI Taxonomy" id="2840836"/>
    <lineage>
        <taxon>Bacteria</taxon>
        <taxon>Candidatus Galligastranaerophilus</taxon>
    </lineage>
</organism>
<name>A0A9D1FIA5_9BACT</name>
<keyword evidence="4" id="KW-0175">Coiled coil</keyword>
<sequence length="740" mass="82720">MKILPIAFMGKSRPLNNTANLYAASIKAQEESGDTFVKKAPPTKIPINTKPTIDPESERACKNIATATSLVCAGISAAGGKAEEFSPAAWALRGTQLAMFALMSEILNVPFPVACEYAATEYMSGAYLGCEGSKTAIALTGIVADAVTGGTSVPVSEGAVRGINGGLSAAITKKMGNGFVKQVKNGKMNGLDQAVRLSSYLTGRLTAGYFANNNELSDLTDVGKIKDMFTTGFKANTIGDLQDTNKVKAILEATPEMHKELSAQIISHIMYRDVPKTIVLFMEQMAGFKLKETVLKHKLKKQFGVEVEIFNEEAKKQMVKQALLDSFITSAVYEMFDITQSALISKEAVDTVIDISENIHNYPEVFKIFEEYQDELMRNHNLGKISSDAFVNQFKNRAFLHNVSHLTSQKVKEFAKAWTRKENTAKSKKKAEQQEQIKQENNKTNQYEQKSEDLGLQNAENIQQAAEHSAKIKENLSRVNALGYSKIAGYNEEKNFLKAYLNSLSSVDNCDSEDLLNSVLFYGPRGNGKTTFASALAEEFGCRFRKIETTSNKEKALKRLEKELNKAKEHWETNKRNSIILIDECTAFMNEPKNATEQETNAKIAKLIEESASKYHAMLFMTTNYPMKLDKIFTDAEKMPLLMSLDPPDKENALEVFKYYAASKEVDFNKVIDAFEKQCQVQQARYSNGQIKNIVELTKMQNNGRINTQSLLDAIQQTKPEILQEDLKRFKLDKETFYRR</sequence>
<dbReference type="EMBL" id="DVJQ01000038">
    <property type="protein sequence ID" value="HIS74233.1"/>
    <property type="molecule type" value="Genomic_DNA"/>
</dbReference>
<feature type="domain" description="AAA+ ATPase" evidence="6">
    <location>
        <begin position="515"/>
        <end position="651"/>
    </location>
</feature>
<gene>
    <name evidence="7" type="ORF">IAA86_04340</name>
</gene>
<feature type="compositionally biased region" description="Basic and acidic residues" evidence="5">
    <location>
        <begin position="422"/>
        <end position="441"/>
    </location>
</feature>
<dbReference type="GO" id="GO:0005524">
    <property type="term" value="F:ATP binding"/>
    <property type="evidence" value="ECO:0007669"/>
    <property type="project" value="UniProtKB-KW"/>
</dbReference>
<dbReference type="InterPro" id="IPR050221">
    <property type="entry name" value="26S_Proteasome_ATPase"/>
</dbReference>
<dbReference type="InterPro" id="IPR003593">
    <property type="entry name" value="AAA+_ATPase"/>
</dbReference>
<dbReference type="PANTHER" id="PTHR23073">
    <property type="entry name" value="26S PROTEASOME REGULATORY SUBUNIT"/>
    <property type="match status" value="1"/>
</dbReference>
<feature type="region of interest" description="Disordered" evidence="5">
    <location>
        <begin position="422"/>
        <end position="449"/>
    </location>
</feature>
<dbReference type="GO" id="GO:0016887">
    <property type="term" value="F:ATP hydrolysis activity"/>
    <property type="evidence" value="ECO:0007669"/>
    <property type="project" value="InterPro"/>
</dbReference>
<evidence type="ECO:0000256" key="3">
    <source>
        <dbReference type="ARBA" id="ARBA00022840"/>
    </source>
</evidence>
<evidence type="ECO:0000256" key="4">
    <source>
        <dbReference type="SAM" id="Coils"/>
    </source>
</evidence>
<dbReference type="Gene3D" id="3.40.50.300">
    <property type="entry name" value="P-loop containing nucleotide triphosphate hydrolases"/>
    <property type="match status" value="1"/>
</dbReference>
<protein>
    <submittedName>
        <fullName evidence="7">ATP-binding protein</fullName>
    </submittedName>
</protein>